<keyword evidence="8 11" id="KW-0324">Glycolysis</keyword>
<gene>
    <name evidence="14" type="ORF">SAPIO_CDS3345</name>
</gene>
<dbReference type="GO" id="GO:0005524">
    <property type="term" value="F:ATP binding"/>
    <property type="evidence" value="ECO:0007669"/>
    <property type="project" value="UniProtKB-UniRule"/>
</dbReference>
<dbReference type="PRINTS" id="PR00475">
    <property type="entry name" value="HEXOKINASE"/>
</dbReference>
<keyword evidence="4 11" id="KW-0808">Transferase</keyword>
<dbReference type="FunFam" id="3.30.420.40:FF:000092">
    <property type="entry name" value="Phosphotransferase"/>
    <property type="match status" value="1"/>
</dbReference>
<dbReference type="OrthoDB" id="419537at2759"/>
<dbReference type="Gene3D" id="1.10.287.1250">
    <property type="match status" value="1"/>
</dbReference>
<dbReference type="GO" id="GO:0005739">
    <property type="term" value="C:mitochondrion"/>
    <property type="evidence" value="ECO:0007669"/>
    <property type="project" value="TreeGrafter"/>
</dbReference>
<evidence type="ECO:0000256" key="11">
    <source>
        <dbReference type="RuleBase" id="RU362007"/>
    </source>
</evidence>
<evidence type="ECO:0000256" key="9">
    <source>
        <dbReference type="ARBA" id="ARBA00044613"/>
    </source>
</evidence>
<dbReference type="EC" id="2.7.1.-" evidence="11"/>
<dbReference type="GO" id="GO:0006013">
    <property type="term" value="P:mannose metabolic process"/>
    <property type="evidence" value="ECO:0007669"/>
    <property type="project" value="TreeGrafter"/>
</dbReference>
<dbReference type="GO" id="GO:0001678">
    <property type="term" value="P:intracellular glucose homeostasis"/>
    <property type="evidence" value="ECO:0007669"/>
    <property type="project" value="InterPro"/>
</dbReference>
<reference evidence="14 15" key="1">
    <citation type="journal article" date="2014" name="Genome Announc.">
        <title>Draft genome sequence of the pathogenic fungus Scedosporium apiospermum.</title>
        <authorList>
            <person name="Vandeputte P."/>
            <person name="Ghamrawi S."/>
            <person name="Rechenmann M."/>
            <person name="Iltis A."/>
            <person name="Giraud S."/>
            <person name="Fleury M."/>
            <person name="Thornton C."/>
            <person name="Delhaes L."/>
            <person name="Meyer W."/>
            <person name="Papon N."/>
            <person name="Bouchara J.P."/>
        </authorList>
    </citation>
    <scope>NUCLEOTIDE SEQUENCE [LARGE SCALE GENOMIC DNA]</scope>
    <source>
        <strain evidence="14 15">IHEM 14462</strain>
    </source>
</reference>
<feature type="domain" description="Hexokinase C-terminal" evidence="13">
    <location>
        <begin position="212"/>
        <end position="451"/>
    </location>
</feature>
<dbReference type="SUPFAM" id="SSF53067">
    <property type="entry name" value="Actin-like ATPase domain"/>
    <property type="match status" value="2"/>
</dbReference>
<dbReference type="InterPro" id="IPR001312">
    <property type="entry name" value="Hexokinase"/>
</dbReference>
<protein>
    <recommendedName>
        <fullName evidence="11">Phosphotransferase</fullName>
        <ecNumber evidence="11">2.7.1.-</ecNumber>
    </recommendedName>
</protein>
<dbReference type="RefSeq" id="XP_016644163.1">
    <property type="nucleotide sequence ID" value="XM_016786157.1"/>
</dbReference>
<dbReference type="GO" id="GO:0006006">
    <property type="term" value="P:glucose metabolic process"/>
    <property type="evidence" value="ECO:0007669"/>
    <property type="project" value="TreeGrafter"/>
</dbReference>
<organism evidence="14 15">
    <name type="scientific">Pseudallescheria apiosperma</name>
    <name type="common">Scedosporium apiospermum</name>
    <dbReference type="NCBI Taxonomy" id="563466"/>
    <lineage>
        <taxon>Eukaryota</taxon>
        <taxon>Fungi</taxon>
        <taxon>Dikarya</taxon>
        <taxon>Ascomycota</taxon>
        <taxon>Pezizomycotina</taxon>
        <taxon>Sordariomycetes</taxon>
        <taxon>Hypocreomycetidae</taxon>
        <taxon>Microascales</taxon>
        <taxon>Microascaceae</taxon>
        <taxon>Scedosporium</taxon>
    </lineage>
</organism>
<dbReference type="UniPathway" id="UPA00109">
    <property type="reaction ID" value="UER00180"/>
</dbReference>
<comment type="pathway">
    <text evidence="1">Carbohydrate degradation; glycolysis; D-glyceraldehyde 3-phosphate and glycerone phosphate from D-glucose: step 1/4.</text>
</comment>
<dbReference type="GO" id="GO:0005829">
    <property type="term" value="C:cytosol"/>
    <property type="evidence" value="ECO:0007669"/>
    <property type="project" value="TreeGrafter"/>
</dbReference>
<comment type="pathway">
    <text evidence="2">Carbohydrate metabolism; hexose metabolism.</text>
</comment>
<evidence type="ECO:0000259" key="12">
    <source>
        <dbReference type="Pfam" id="PF00349"/>
    </source>
</evidence>
<dbReference type="PANTHER" id="PTHR19443:SF16">
    <property type="entry name" value="HEXOKINASE TYPE 1-RELATED"/>
    <property type="match status" value="1"/>
</dbReference>
<comment type="caution">
    <text evidence="14">The sequence shown here is derived from an EMBL/GenBank/DDBJ whole genome shotgun (WGS) entry which is preliminary data.</text>
</comment>
<dbReference type="GO" id="GO:0006096">
    <property type="term" value="P:glycolytic process"/>
    <property type="evidence" value="ECO:0007669"/>
    <property type="project" value="UniProtKB-UniPathway"/>
</dbReference>
<sequence length="478" mass="52654">MESLPQPLREAVKVLEEQFTVSTEKLKAITDHFVSELEKGLSIEGGSIPMNPTWVMSLPTGRETGSYLALDVGGTNLRVCEVTLVDKQCEFEITQAKYRIPEELKVGNSHDFWEYLADCVQQFVKEHHPGPLKKKLPLGFTFSYPATQEFINHGILQRWTKGFDVSGVEGENVVPLFEAALERRAVPVVIVALINDTTGTLVASAYTDLKVKVGCIFGTGCNAAYIENCGSIPKLAHRNLPADLPMAVNCEWGAFDNENLVLPRTPYDVTIDDMSPRKGQQAFEKMVAGLYLGELWRLIMLELHQKSLIFKGHNVSSLEKPFSLDSSLLSAIEEDTTENLQDTKNIIQEKLGVVGTDDELKVAKIVSELIGIRAARLTACGIAAIGKKKGWKEFHVGADGSVFHKYPHFKERQAHAMGEILGWPEKRDENPIEVVPAEDGSGVGAALIAALTYDRVRAGNTAGVYRPEIFAETSATEN</sequence>
<dbReference type="Pfam" id="PF03727">
    <property type="entry name" value="Hexokinase_2"/>
    <property type="match status" value="1"/>
</dbReference>
<evidence type="ECO:0000256" key="1">
    <source>
        <dbReference type="ARBA" id="ARBA00004888"/>
    </source>
</evidence>
<keyword evidence="6 11" id="KW-0418">Kinase</keyword>
<dbReference type="InterPro" id="IPR022672">
    <property type="entry name" value="Hexokinase_N"/>
</dbReference>
<dbReference type="GO" id="GO:0008865">
    <property type="term" value="F:fructokinase activity"/>
    <property type="evidence" value="ECO:0007669"/>
    <property type="project" value="TreeGrafter"/>
</dbReference>
<feature type="domain" description="Hexokinase N-terminal" evidence="12">
    <location>
        <begin position="12"/>
        <end position="206"/>
    </location>
</feature>
<dbReference type="PROSITE" id="PS51748">
    <property type="entry name" value="HEXOKINASE_2"/>
    <property type="match status" value="1"/>
</dbReference>
<dbReference type="Gene3D" id="3.40.367.20">
    <property type="match status" value="1"/>
</dbReference>
<dbReference type="Proteomes" id="UP000028545">
    <property type="component" value="Unassembled WGS sequence"/>
</dbReference>
<keyword evidence="7 11" id="KW-0067">ATP-binding</keyword>
<dbReference type="VEuPathDB" id="FungiDB:SAPIO_CDS3345"/>
<dbReference type="AlphaFoldDB" id="A0A084GAK2"/>
<evidence type="ECO:0000313" key="14">
    <source>
        <dbReference type="EMBL" id="KEZ44364.1"/>
    </source>
</evidence>
<comment type="catalytic activity">
    <reaction evidence="10">
        <text>D-fructose + ATP = D-fructose 6-phosphate + ADP + H(+)</text>
        <dbReference type="Rhea" id="RHEA:16125"/>
        <dbReference type="ChEBI" id="CHEBI:15378"/>
        <dbReference type="ChEBI" id="CHEBI:30616"/>
        <dbReference type="ChEBI" id="CHEBI:37721"/>
        <dbReference type="ChEBI" id="CHEBI:61527"/>
        <dbReference type="ChEBI" id="CHEBI:456216"/>
        <dbReference type="EC" id="2.7.1.1"/>
    </reaction>
    <physiologicalReaction direction="left-to-right" evidence="10">
        <dbReference type="Rhea" id="RHEA:16126"/>
    </physiologicalReaction>
</comment>
<dbReference type="GO" id="GO:0019158">
    <property type="term" value="F:mannokinase activity"/>
    <property type="evidence" value="ECO:0007669"/>
    <property type="project" value="TreeGrafter"/>
</dbReference>
<evidence type="ECO:0000256" key="8">
    <source>
        <dbReference type="ARBA" id="ARBA00023152"/>
    </source>
</evidence>
<dbReference type="GO" id="GO:0004340">
    <property type="term" value="F:glucokinase activity"/>
    <property type="evidence" value="ECO:0007669"/>
    <property type="project" value="TreeGrafter"/>
</dbReference>
<dbReference type="PANTHER" id="PTHR19443">
    <property type="entry name" value="HEXOKINASE"/>
    <property type="match status" value="1"/>
</dbReference>
<evidence type="ECO:0000256" key="2">
    <source>
        <dbReference type="ARBA" id="ARBA00005028"/>
    </source>
</evidence>
<evidence type="ECO:0000256" key="5">
    <source>
        <dbReference type="ARBA" id="ARBA00022741"/>
    </source>
</evidence>
<dbReference type="EMBL" id="JOWA01000088">
    <property type="protein sequence ID" value="KEZ44364.1"/>
    <property type="molecule type" value="Genomic_DNA"/>
</dbReference>
<comment type="catalytic activity">
    <reaction evidence="9">
        <text>a D-hexose + ATP = a D-hexose 6-phosphate + ADP + H(+)</text>
        <dbReference type="Rhea" id="RHEA:22740"/>
        <dbReference type="ChEBI" id="CHEBI:4194"/>
        <dbReference type="ChEBI" id="CHEBI:15378"/>
        <dbReference type="ChEBI" id="CHEBI:30616"/>
        <dbReference type="ChEBI" id="CHEBI:229467"/>
        <dbReference type="ChEBI" id="CHEBI:456216"/>
        <dbReference type="EC" id="2.7.1.1"/>
    </reaction>
    <physiologicalReaction direction="left-to-right" evidence="9">
        <dbReference type="Rhea" id="RHEA:22741"/>
    </physiologicalReaction>
</comment>
<accession>A0A084GAK2</accession>
<evidence type="ECO:0000259" key="13">
    <source>
        <dbReference type="Pfam" id="PF03727"/>
    </source>
</evidence>
<keyword evidence="5 11" id="KW-0547">Nucleotide-binding</keyword>
<dbReference type="Gene3D" id="3.30.420.40">
    <property type="match status" value="1"/>
</dbReference>
<dbReference type="FunFam" id="3.40.367.20:FF:000004">
    <property type="entry name" value="Phosphotransferase"/>
    <property type="match status" value="1"/>
</dbReference>
<dbReference type="InterPro" id="IPR043129">
    <property type="entry name" value="ATPase_NBD"/>
</dbReference>
<dbReference type="GeneID" id="27722417"/>
<keyword evidence="15" id="KW-1185">Reference proteome</keyword>
<evidence type="ECO:0000256" key="4">
    <source>
        <dbReference type="ARBA" id="ARBA00022679"/>
    </source>
</evidence>
<dbReference type="HOGENOM" id="CLU_014393_5_2_1"/>
<dbReference type="KEGG" id="sapo:SAPIO_CDS3345"/>
<dbReference type="InterPro" id="IPR019807">
    <property type="entry name" value="Hexokinase_BS"/>
</dbReference>
<proteinExistence type="inferred from homology"/>
<evidence type="ECO:0000313" key="15">
    <source>
        <dbReference type="Proteomes" id="UP000028545"/>
    </source>
</evidence>
<dbReference type="Pfam" id="PF00349">
    <property type="entry name" value="Hexokinase_1"/>
    <property type="match status" value="1"/>
</dbReference>
<evidence type="ECO:0000256" key="10">
    <source>
        <dbReference type="ARBA" id="ARBA00047905"/>
    </source>
</evidence>
<dbReference type="InterPro" id="IPR022673">
    <property type="entry name" value="Hexokinase_C"/>
</dbReference>
<dbReference type="PROSITE" id="PS00378">
    <property type="entry name" value="HEXOKINASE_1"/>
    <property type="match status" value="1"/>
</dbReference>
<dbReference type="OMA" id="ADCVQQF"/>
<evidence type="ECO:0000256" key="6">
    <source>
        <dbReference type="ARBA" id="ARBA00022777"/>
    </source>
</evidence>
<dbReference type="GO" id="GO:0005536">
    <property type="term" value="F:D-glucose binding"/>
    <property type="evidence" value="ECO:0007669"/>
    <property type="project" value="InterPro"/>
</dbReference>
<name>A0A084GAK2_PSEDA</name>
<comment type="similarity">
    <text evidence="3 11">Belongs to the hexokinase family.</text>
</comment>
<evidence type="ECO:0000256" key="3">
    <source>
        <dbReference type="ARBA" id="ARBA00009225"/>
    </source>
</evidence>
<evidence type="ECO:0000256" key="7">
    <source>
        <dbReference type="ARBA" id="ARBA00022840"/>
    </source>
</evidence>